<proteinExistence type="predicted"/>
<dbReference type="Pfam" id="PF05278">
    <property type="entry name" value="PEARLI-4"/>
    <property type="match status" value="1"/>
</dbReference>
<dbReference type="KEGG" id="dzi:111293278"/>
<name>A0A6P5YNV6_DURZI</name>
<evidence type="ECO:0000313" key="3">
    <source>
        <dbReference type="Proteomes" id="UP000515121"/>
    </source>
</evidence>
<evidence type="ECO:0000256" key="2">
    <source>
        <dbReference type="SAM" id="MobiDB-lite"/>
    </source>
</evidence>
<evidence type="ECO:0000313" key="4">
    <source>
        <dbReference type="RefSeq" id="XP_022741806.1"/>
    </source>
</evidence>
<protein>
    <submittedName>
        <fullName evidence="4">Uncharacterized protein LOC111293278</fullName>
    </submittedName>
</protein>
<dbReference type="AlphaFoldDB" id="A0A6P5YNV6"/>
<dbReference type="RefSeq" id="XP_022741806.1">
    <property type="nucleotide sequence ID" value="XM_022886071.1"/>
</dbReference>
<feature type="compositionally biased region" description="Basic and acidic residues" evidence="2">
    <location>
        <begin position="98"/>
        <end position="107"/>
    </location>
</feature>
<dbReference type="InterPro" id="IPR007942">
    <property type="entry name" value="PLipase-like"/>
</dbReference>
<dbReference type="PANTHER" id="PTHR35358">
    <property type="entry name" value="OS06G0711100 PROTEIN"/>
    <property type="match status" value="1"/>
</dbReference>
<sequence length="487" mass="53982">MKRKAITSTFQGMERRLTRLQAKATASSSTKEQLLLGTSMRLRACSLSSMMHKPGYYVWRLAQMDSLSSKSPSQIANLVPNQCVSLPSSKGFKETENANIPELEKSGNESIPTLKGRSCLQESDQNSSSSTSAGLRLQLVLSPAQVDSPTAPSGYVQSHAIVGDKTKEYNNIRIAETSIENNSASEGTFNTENFNSKLVGQNQGREESDRDALALVTAKNISGVTVETITSNTTSGRQVAPEEARVISNVVLEIAKEVNSCKTTDEHLRPTYSIGLSEMANMFAADDSNQDEVQSFLFDPALISVQGYRVKEASATILRNVMKKHGDIARNCFVETVESRSFFLEKVCEIIQTLQTTKFVNITQTEVEKMLALVGDLGRVNLGVGWLQKRLEEILEVIKLIKQSSQLKESRGRNAQIIQESKRALKSYEARILVHEAEIEALKEKASLEKEKMNAAQVEDRIITQRVSNLKPKVKLFIKESFVHDLQ</sequence>
<reference evidence="4" key="1">
    <citation type="submission" date="2025-08" db="UniProtKB">
        <authorList>
            <consortium name="RefSeq"/>
        </authorList>
    </citation>
    <scope>IDENTIFICATION</scope>
    <source>
        <tissue evidence="4">Fruit stalk</tissue>
    </source>
</reference>
<evidence type="ECO:0000256" key="1">
    <source>
        <dbReference type="SAM" id="Coils"/>
    </source>
</evidence>
<gene>
    <name evidence="4" type="primary">LOC111293278</name>
</gene>
<accession>A0A6P5YNV6</accession>
<dbReference type="Proteomes" id="UP000515121">
    <property type="component" value="Unplaced"/>
</dbReference>
<dbReference type="PANTHER" id="PTHR35358:SF10">
    <property type="entry name" value="PLANT PHOSPHOLIPASE-LIKE PROTEIN"/>
    <property type="match status" value="1"/>
</dbReference>
<keyword evidence="3" id="KW-1185">Reference proteome</keyword>
<dbReference type="OrthoDB" id="1096033at2759"/>
<feature type="region of interest" description="Disordered" evidence="2">
    <location>
        <begin position="98"/>
        <end position="131"/>
    </location>
</feature>
<organism evidence="3 4">
    <name type="scientific">Durio zibethinus</name>
    <name type="common">Durian</name>
    <dbReference type="NCBI Taxonomy" id="66656"/>
    <lineage>
        <taxon>Eukaryota</taxon>
        <taxon>Viridiplantae</taxon>
        <taxon>Streptophyta</taxon>
        <taxon>Embryophyta</taxon>
        <taxon>Tracheophyta</taxon>
        <taxon>Spermatophyta</taxon>
        <taxon>Magnoliopsida</taxon>
        <taxon>eudicotyledons</taxon>
        <taxon>Gunneridae</taxon>
        <taxon>Pentapetalae</taxon>
        <taxon>rosids</taxon>
        <taxon>malvids</taxon>
        <taxon>Malvales</taxon>
        <taxon>Malvaceae</taxon>
        <taxon>Helicteroideae</taxon>
        <taxon>Durio</taxon>
    </lineage>
</organism>
<feature type="coiled-coil region" evidence="1">
    <location>
        <begin position="418"/>
        <end position="459"/>
    </location>
</feature>
<keyword evidence="1" id="KW-0175">Coiled coil</keyword>
<dbReference type="GeneID" id="111293278"/>
<feature type="compositionally biased region" description="Low complexity" evidence="2">
    <location>
        <begin position="118"/>
        <end position="131"/>
    </location>
</feature>